<reference evidence="1" key="1">
    <citation type="submission" date="2021-03" db="EMBL/GenBank/DDBJ databases">
        <authorList>
            <consortium name="DOE Joint Genome Institute"/>
            <person name="Ahrendt S."/>
            <person name="Looney B.P."/>
            <person name="Miyauchi S."/>
            <person name="Morin E."/>
            <person name="Drula E."/>
            <person name="Courty P.E."/>
            <person name="Chicoki N."/>
            <person name="Fauchery L."/>
            <person name="Kohler A."/>
            <person name="Kuo A."/>
            <person name="Labutti K."/>
            <person name="Pangilinan J."/>
            <person name="Lipzen A."/>
            <person name="Riley R."/>
            <person name="Andreopoulos W."/>
            <person name="He G."/>
            <person name="Johnson J."/>
            <person name="Barry K.W."/>
            <person name="Grigoriev I.V."/>
            <person name="Nagy L."/>
            <person name="Hibbett D."/>
            <person name="Henrissat B."/>
            <person name="Matheny P.B."/>
            <person name="Labbe J."/>
            <person name="Martin F."/>
        </authorList>
    </citation>
    <scope>NUCLEOTIDE SEQUENCE</scope>
    <source>
        <strain evidence="1">HHB10654</strain>
    </source>
</reference>
<organism evidence="1 2">
    <name type="scientific">Artomyces pyxidatus</name>
    <dbReference type="NCBI Taxonomy" id="48021"/>
    <lineage>
        <taxon>Eukaryota</taxon>
        <taxon>Fungi</taxon>
        <taxon>Dikarya</taxon>
        <taxon>Basidiomycota</taxon>
        <taxon>Agaricomycotina</taxon>
        <taxon>Agaricomycetes</taxon>
        <taxon>Russulales</taxon>
        <taxon>Auriscalpiaceae</taxon>
        <taxon>Artomyces</taxon>
    </lineage>
</organism>
<name>A0ACB8TAF8_9AGAM</name>
<keyword evidence="2" id="KW-1185">Reference proteome</keyword>
<gene>
    <name evidence="1" type="ORF">BV25DRAFT_1850432</name>
</gene>
<protein>
    <submittedName>
        <fullName evidence="1">Uncharacterized protein</fullName>
    </submittedName>
</protein>
<sequence length="328" mass="36529">MPVTRSSNAVASSSRLAVDGSGEDSASERDQSSTDLSIEAHLSLAQKGVANMRDQIRSLQRKNARLKEELDKLHNADDVSIQPKRGRSATGAVQAQIKGLEADVRRLEKARVKDKRKIEQLKMKEIRADARDLEDDQTHGVPDTVHGMRKLLRRFQAIVSGSVIAEDEECPICMDTLQLSASSSLPCQHVFCEDCLARLEQLVCPTCREKFERDDVEGVQYTAEEQWDQLLDVAQQFAKMDKNAEPDTSEEEAEEAAAKNFINDEDPDASSALSELEAETQSEAPPATPGPADDDEEARQSYAKSPISAKRKRLQELAAKREQKRRLR</sequence>
<reference evidence="1" key="2">
    <citation type="journal article" date="2022" name="New Phytol.">
        <title>Evolutionary transition to the ectomycorrhizal habit in the genomes of a hyperdiverse lineage of mushroom-forming fungi.</title>
        <authorList>
            <person name="Looney B."/>
            <person name="Miyauchi S."/>
            <person name="Morin E."/>
            <person name="Drula E."/>
            <person name="Courty P.E."/>
            <person name="Kohler A."/>
            <person name="Kuo A."/>
            <person name="LaButti K."/>
            <person name="Pangilinan J."/>
            <person name="Lipzen A."/>
            <person name="Riley R."/>
            <person name="Andreopoulos W."/>
            <person name="He G."/>
            <person name="Johnson J."/>
            <person name="Nolan M."/>
            <person name="Tritt A."/>
            <person name="Barry K.W."/>
            <person name="Grigoriev I.V."/>
            <person name="Nagy L.G."/>
            <person name="Hibbett D."/>
            <person name="Henrissat B."/>
            <person name="Matheny P.B."/>
            <person name="Labbe J."/>
            <person name="Martin F.M."/>
        </authorList>
    </citation>
    <scope>NUCLEOTIDE SEQUENCE</scope>
    <source>
        <strain evidence="1">HHB10654</strain>
    </source>
</reference>
<dbReference type="Proteomes" id="UP000814140">
    <property type="component" value="Unassembled WGS sequence"/>
</dbReference>
<evidence type="ECO:0000313" key="2">
    <source>
        <dbReference type="Proteomes" id="UP000814140"/>
    </source>
</evidence>
<proteinExistence type="predicted"/>
<accession>A0ACB8TAF8</accession>
<comment type="caution">
    <text evidence="1">The sequence shown here is derived from an EMBL/GenBank/DDBJ whole genome shotgun (WGS) entry which is preliminary data.</text>
</comment>
<evidence type="ECO:0000313" key="1">
    <source>
        <dbReference type="EMBL" id="KAI0065904.1"/>
    </source>
</evidence>
<dbReference type="EMBL" id="MU277194">
    <property type="protein sequence ID" value="KAI0065904.1"/>
    <property type="molecule type" value="Genomic_DNA"/>
</dbReference>